<proteinExistence type="predicted"/>
<gene>
    <name evidence="1" type="ORF">X975_15450</name>
</gene>
<evidence type="ECO:0000313" key="1">
    <source>
        <dbReference type="EMBL" id="KFM64032.1"/>
    </source>
</evidence>
<dbReference type="InterPro" id="IPR039687">
    <property type="entry name" value="NPHP1"/>
</dbReference>
<evidence type="ECO:0000313" key="2">
    <source>
        <dbReference type="Proteomes" id="UP000054359"/>
    </source>
</evidence>
<sequence>MCHHDGHKVLSNIHTVKAKWDARTPNLWTFNSKVSTESSLEEGQIFIRSDKCFATSGIFFELCISQKKENSEVVEMSCGWAYMNLFDDMGKPINSRYQTLSFILFQEL</sequence>
<dbReference type="PANTHER" id="PTHR15176:SF1">
    <property type="entry name" value="NEPHROCYSTIN-1"/>
    <property type="match status" value="1"/>
</dbReference>
<organism evidence="1 2">
    <name type="scientific">Stegodyphus mimosarum</name>
    <name type="common">African social velvet spider</name>
    <dbReference type="NCBI Taxonomy" id="407821"/>
    <lineage>
        <taxon>Eukaryota</taxon>
        <taxon>Metazoa</taxon>
        <taxon>Ecdysozoa</taxon>
        <taxon>Arthropoda</taxon>
        <taxon>Chelicerata</taxon>
        <taxon>Arachnida</taxon>
        <taxon>Araneae</taxon>
        <taxon>Araneomorphae</taxon>
        <taxon>Entelegynae</taxon>
        <taxon>Eresoidea</taxon>
        <taxon>Eresidae</taxon>
        <taxon>Stegodyphus</taxon>
    </lineage>
</organism>
<dbReference type="OrthoDB" id="6414385at2759"/>
<keyword evidence="2" id="KW-1185">Reference proteome</keyword>
<dbReference type="GO" id="GO:0005929">
    <property type="term" value="C:cilium"/>
    <property type="evidence" value="ECO:0007669"/>
    <property type="project" value="TreeGrafter"/>
</dbReference>
<dbReference type="EMBL" id="KK115034">
    <property type="protein sequence ID" value="KFM64032.1"/>
    <property type="molecule type" value="Genomic_DNA"/>
</dbReference>
<dbReference type="AlphaFoldDB" id="A0A087TFZ3"/>
<dbReference type="Proteomes" id="UP000054359">
    <property type="component" value="Unassembled WGS sequence"/>
</dbReference>
<dbReference type="PANTHER" id="PTHR15176">
    <property type="entry name" value="NEPHROCYSTIN"/>
    <property type="match status" value="1"/>
</dbReference>
<dbReference type="GO" id="GO:0090251">
    <property type="term" value="P:protein localization involved in establishment of planar polarity"/>
    <property type="evidence" value="ECO:0007669"/>
    <property type="project" value="TreeGrafter"/>
</dbReference>
<dbReference type="GO" id="GO:0005737">
    <property type="term" value="C:cytoplasm"/>
    <property type="evidence" value="ECO:0007669"/>
    <property type="project" value="TreeGrafter"/>
</dbReference>
<reference evidence="1 2" key="1">
    <citation type="submission" date="2013-11" db="EMBL/GenBank/DDBJ databases">
        <title>Genome sequencing of Stegodyphus mimosarum.</title>
        <authorList>
            <person name="Bechsgaard J."/>
        </authorList>
    </citation>
    <scope>NUCLEOTIDE SEQUENCE [LARGE SCALE GENOMIC DNA]</scope>
</reference>
<feature type="non-terminal residue" evidence="1">
    <location>
        <position position="108"/>
    </location>
</feature>
<accession>A0A087TFZ3</accession>
<protein>
    <submittedName>
        <fullName evidence="1">Nephrocystin-1</fullName>
    </submittedName>
</protein>
<dbReference type="STRING" id="407821.A0A087TFZ3"/>
<name>A0A087TFZ3_STEMI</name>